<accession>A0A6C0DEV3</accession>
<dbReference type="InterPro" id="IPR043729">
    <property type="entry name" value="DUF5672"/>
</dbReference>
<dbReference type="EMBL" id="MN739613">
    <property type="protein sequence ID" value="QHT15496.1"/>
    <property type="molecule type" value="Genomic_DNA"/>
</dbReference>
<sequence length="636" mass="73804">MSSINVEAILHEIKTEHSKLKAAIDSTNRQSEKVLDLLSKNVSIHNNHNEVLNQYINTNKIVSIYNIKRPILKSYDHVAILLESRYNPSYELVIRQVLRFLPENFKIIFMVTQDVINDYSKLVFKIINTASHPGIEVRCLDFPLTNVVDYNNIMLDIKFWKELSMYSHVLIFQTDTMMFKYGLENYLKYDYIGSPWPLTYGLAEGVGNGGFSLRSIQAMIQCLEKKDEIIVGAYTNDKKNLIQFKGNHPEDVFYSFAMNQLNFNISPSNIASYFANETVMFNPNIIGCHQLRTFHASFYNDCFLTSIIPYKHVINTNPGGHRYGWNYVSSELNNIFINKNGIEFRSYGDVDNNTNTNPWVGIFHFTPTDTKKYYAATNIYNFKNNAHFLHNLQYCKGIFTLTKYLKDEWTKILTELNLDIPIDVLYHPIPEAESEFNTHRIDVNTSVVFIGSQLRRISTIFRLNVPKSYDKIWLHGRSINTAIELLNEECDEFDIKLSDEELNSVEILSLTNEEYDSVVNNSFIVLDQINASANNVVIECISRNIPLFCNRLPAIEEYLGPDYPLYFNNIEHLEQLLLDKDTIKKAYNYLAHNPELKERLTIKNFIKGILNSDITKRLLVQDKIPDYVTKYNNIVE</sequence>
<dbReference type="Pfam" id="PF18922">
    <property type="entry name" value="DUF5672"/>
    <property type="match status" value="1"/>
</dbReference>
<feature type="domain" description="DUF5672" evidence="1">
    <location>
        <begin position="144"/>
        <end position="280"/>
    </location>
</feature>
<proteinExistence type="predicted"/>
<evidence type="ECO:0000313" key="2">
    <source>
        <dbReference type="EMBL" id="QHT15496.1"/>
    </source>
</evidence>
<organism evidence="2">
    <name type="scientific">viral metagenome</name>
    <dbReference type="NCBI Taxonomy" id="1070528"/>
    <lineage>
        <taxon>unclassified sequences</taxon>
        <taxon>metagenomes</taxon>
        <taxon>organismal metagenomes</taxon>
    </lineage>
</organism>
<protein>
    <recommendedName>
        <fullName evidence="1">DUF5672 domain-containing protein</fullName>
    </recommendedName>
</protein>
<name>A0A6C0DEV3_9ZZZZ</name>
<reference evidence="2" key="1">
    <citation type="journal article" date="2020" name="Nature">
        <title>Giant virus diversity and host interactions through global metagenomics.</title>
        <authorList>
            <person name="Schulz F."/>
            <person name="Roux S."/>
            <person name="Paez-Espino D."/>
            <person name="Jungbluth S."/>
            <person name="Walsh D.A."/>
            <person name="Denef V.J."/>
            <person name="McMahon K.D."/>
            <person name="Konstantinidis K.T."/>
            <person name="Eloe-Fadrosh E.A."/>
            <person name="Kyrpides N.C."/>
            <person name="Woyke T."/>
        </authorList>
    </citation>
    <scope>NUCLEOTIDE SEQUENCE</scope>
    <source>
        <strain evidence="2">GVMAG-M-3300023174-176</strain>
    </source>
</reference>
<evidence type="ECO:0000259" key="1">
    <source>
        <dbReference type="Pfam" id="PF18922"/>
    </source>
</evidence>
<dbReference type="AlphaFoldDB" id="A0A6C0DEV3"/>